<evidence type="ECO:0000313" key="2">
    <source>
        <dbReference type="Proteomes" id="UP000735302"/>
    </source>
</evidence>
<sequence>MPRLPGNLGSVTAGAHALVAMEIHCSGSPVTSRTRMGCFSALGVTGGMGYCVEPVHNKLISGFKALRQAGAPVAGLEPAIEGSQQISGRIQKPMCHRNWWRERRI</sequence>
<evidence type="ECO:0000313" key="1">
    <source>
        <dbReference type="EMBL" id="GFN88964.1"/>
    </source>
</evidence>
<accession>A0AAV3Z1B5</accession>
<name>A0AAV3Z1B5_9GAST</name>
<protein>
    <submittedName>
        <fullName evidence="1">Uncharacterized protein</fullName>
    </submittedName>
</protein>
<dbReference type="AlphaFoldDB" id="A0AAV3Z1B5"/>
<keyword evidence="2" id="KW-1185">Reference proteome</keyword>
<gene>
    <name evidence="1" type="ORF">PoB_001547000</name>
</gene>
<dbReference type="Proteomes" id="UP000735302">
    <property type="component" value="Unassembled WGS sequence"/>
</dbReference>
<comment type="caution">
    <text evidence="1">The sequence shown here is derived from an EMBL/GenBank/DDBJ whole genome shotgun (WGS) entry which is preliminary data.</text>
</comment>
<reference evidence="1 2" key="1">
    <citation type="journal article" date="2021" name="Elife">
        <title>Chloroplast acquisition without the gene transfer in kleptoplastic sea slugs, Plakobranchus ocellatus.</title>
        <authorList>
            <person name="Maeda T."/>
            <person name="Takahashi S."/>
            <person name="Yoshida T."/>
            <person name="Shimamura S."/>
            <person name="Takaki Y."/>
            <person name="Nagai Y."/>
            <person name="Toyoda A."/>
            <person name="Suzuki Y."/>
            <person name="Arimoto A."/>
            <person name="Ishii H."/>
            <person name="Satoh N."/>
            <person name="Nishiyama T."/>
            <person name="Hasebe M."/>
            <person name="Maruyama T."/>
            <person name="Minagawa J."/>
            <person name="Obokata J."/>
            <person name="Shigenobu S."/>
        </authorList>
    </citation>
    <scope>NUCLEOTIDE SEQUENCE [LARGE SCALE GENOMIC DNA]</scope>
</reference>
<proteinExistence type="predicted"/>
<dbReference type="EMBL" id="BLXT01001900">
    <property type="protein sequence ID" value="GFN88964.1"/>
    <property type="molecule type" value="Genomic_DNA"/>
</dbReference>
<organism evidence="1 2">
    <name type="scientific">Plakobranchus ocellatus</name>
    <dbReference type="NCBI Taxonomy" id="259542"/>
    <lineage>
        <taxon>Eukaryota</taxon>
        <taxon>Metazoa</taxon>
        <taxon>Spiralia</taxon>
        <taxon>Lophotrochozoa</taxon>
        <taxon>Mollusca</taxon>
        <taxon>Gastropoda</taxon>
        <taxon>Heterobranchia</taxon>
        <taxon>Euthyneura</taxon>
        <taxon>Panpulmonata</taxon>
        <taxon>Sacoglossa</taxon>
        <taxon>Placobranchoidea</taxon>
        <taxon>Plakobranchidae</taxon>
        <taxon>Plakobranchus</taxon>
    </lineage>
</organism>